<dbReference type="OrthoDB" id="2423195at2759"/>
<dbReference type="PRINTS" id="PR00819">
    <property type="entry name" value="CBXCFQXSUPER"/>
</dbReference>
<feature type="region of interest" description="Disordered" evidence="6">
    <location>
        <begin position="1206"/>
        <end position="1225"/>
    </location>
</feature>
<dbReference type="CDD" id="cd06008">
    <property type="entry name" value="NF-X1-zinc-finger"/>
    <property type="match status" value="1"/>
</dbReference>
<protein>
    <submittedName>
        <fullName evidence="8">NFX1-type zinc finger-containing protein 1</fullName>
    </submittedName>
</protein>
<dbReference type="Gene3D" id="3.40.50.300">
    <property type="entry name" value="P-loop containing nucleotide triphosphate hydrolases"/>
    <property type="match status" value="5"/>
</dbReference>
<name>A0A0U1MAV6_TALIS</name>
<keyword evidence="5" id="KW-0175">Coiled coil</keyword>
<keyword evidence="2" id="KW-0547">Nucleotide-binding</keyword>
<feature type="region of interest" description="Disordered" evidence="6">
    <location>
        <begin position="2219"/>
        <end position="2255"/>
    </location>
</feature>
<feature type="coiled-coil region" evidence="5">
    <location>
        <begin position="1141"/>
        <end position="1179"/>
    </location>
</feature>
<dbReference type="Pfam" id="PF17866">
    <property type="entry name" value="AAA_lid_6"/>
    <property type="match status" value="1"/>
</dbReference>
<feature type="domain" description="AAA+ ATPase" evidence="7">
    <location>
        <begin position="1320"/>
        <end position="1456"/>
    </location>
</feature>
<dbReference type="PANTHER" id="PTHR43392">
    <property type="entry name" value="AAA-TYPE ATPASE FAMILY PROTEIN / ANKYRIN REPEAT FAMILY PROTEIN"/>
    <property type="match status" value="1"/>
</dbReference>
<evidence type="ECO:0000256" key="1">
    <source>
        <dbReference type="ARBA" id="ARBA00010378"/>
    </source>
</evidence>
<dbReference type="Proteomes" id="UP000054383">
    <property type="component" value="Unassembled WGS sequence"/>
</dbReference>
<evidence type="ECO:0000313" key="8">
    <source>
        <dbReference type="EMBL" id="CRG92738.1"/>
    </source>
</evidence>
<dbReference type="Pfam" id="PF00004">
    <property type="entry name" value="AAA"/>
    <property type="match status" value="3"/>
</dbReference>
<dbReference type="InterPro" id="IPR041679">
    <property type="entry name" value="DNA2/NAM7-like_C"/>
</dbReference>
<evidence type="ECO:0000256" key="2">
    <source>
        <dbReference type="ARBA" id="ARBA00022741"/>
    </source>
</evidence>
<dbReference type="FunFam" id="3.40.50.300:FF:001660">
    <property type="entry name" value="NF-X1 finger and helicase protein, putative"/>
    <property type="match status" value="1"/>
</dbReference>
<dbReference type="Pfam" id="PF13087">
    <property type="entry name" value="AAA_12"/>
    <property type="match status" value="1"/>
</dbReference>
<dbReference type="InterPro" id="IPR003959">
    <property type="entry name" value="ATPase_AAA_core"/>
</dbReference>
<dbReference type="GO" id="GO:0016887">
    <property type="term" value="F:ATP hydrolysis activity"/>
    <property type="evidence" value="ECO:0007669"/>
    <property type="project" value="InterPro"/>
</dbReference>
<dbReference type="EMBL" id="CVMT01000015">
    <property type="protein sequence ID" value="CRG92738.1"/>
    <property type="molecule type" value="Genomic_DNA"/>
</dbReference>
<evidence type="ECO:0000256" key="6">
    <source>
        <dbReference type="SAM" id="MobiDB-lite"/>
    </source>
</evidence>
<dbReference type="Gene3D" id="1.10.8.60">
    <property type="match status" value="2"/>
</dbReference>
<dbReference type="Pfam" id="PF13086">
    <property type="entry name" value="AAA_11"/>
    <property type="match status" value="1"/>
</dbReference>
<gene>
    <name evidence="8" type="ORF">PISL3812_09805</name>
</gene>
<proteinExistence type="inferred from homology"/>
<dbReference type="InterPro" id="IPR027417">
    <property type="entry name" value="P-loop_NTPase"/>
</dbReference>
<dbReference type="CDD" id="cd17936">
    <property type="entry name" value="EEXXEc_NFX1"/>
    <property type="match status" value="1"/>
</dbReference>
<keyword evidence="9" id="KW-1185">Reference proteome</keyword>
<dbReference type="InterPro" id="IPR041627">
    <property type="entry name" value="AAA_lid_6"/>
</dbReference>
<keyword evidence="3" id="KW-0378">Hydrolase</keyword>
<dbReference type="OMA" id="GNMETFM"/>
<feature type="region of interest" description="Disordered" evidence="6">
    <location>
        <begin position="2122"/>
        <end position="2142"/>
    </location>
</feature>
<dbReference type="InterPro" id="IPR050773">
    <property type="entry name" value="CbxX/CfxQ_RuBisCO_ESX"/>
</dbReference>
<dbReference type="SUPFAM" id="SSF52540">
    <property type="entry name" value="P-loop containing nucleoside triphosphate hydrolases"/>
    <property type="match status" value="4"/>
</dbReference>
<feature type="domain" description="AAA+ ATPase" evidence="7">
    <location>
        <begin position="1599"/>
        <end position="1793"/>
    </location>
</feature>
<dbReference type="FunFam" id="3.40.50.300:FF:000216">
    <property type="entry name" value="Type VII secretion ATPase EccA"/>
    <property type="match status" value="3"/>
</dbReference>
<dbReference type="InterPro" id="IPR041677">
    <property type="entry name" value="DNA2/NAM7_AAA_11"/>
</dbReference>
<reference evidence="8 9" key="1">
    <citation type="submission" date="2015-04" db="EMBL/GenBank/DDBJ databases">
        <authorList>
            <person name="Syromyatnikov M.Y."/>
            <person name="Popov V.N."/>
        </authorList>
    </citation>
    <scope>NUCLEOTIDE SEQUENCE [LARGE SCALE GENOMIC DNA]</scope>
    <source>
        <strain evidence="8">WF-38-12</strain>
    </source>
</reference>
<organism evidence="8 9">
    <name type="scientific">Talaromyces islandicus</name>
    <name type="common">Penicillium islandicum</name>
    <dbReference type="NCBI Taxonomy" id="28573"/>
    <lineage>
        <taxon>Eukaryota</taxon>
        <taxon>Fungi</taxon>
        <taxon>Dikarya</taxon>
        <taxon>Ascomycota</taxon>
        <taxon>Pezizomycotina</taxon>
        <taxon>Eurotiomycetes</taxon>
        <taxon>Eurotiomycetidae</taxon>
        <taxon>Eurotiales</taxon>
        <taxon>Trichocomaceae</taxon>
        <taxon>Talaromyces</taxon>
        <taxon>Talaromyces sect. Islandici</taxon>
    </lineage>
</organism>
<feature type="domain" description="AAA+ ATPase" evidence="7">
    <location>
        <begin position="480"/>
        <end position="1011"/>
    </location>
</feature>
<dbReference type="SMART" id="SM00382">
    <property type="entry name" value="AAA"/>
    <property type="match status" value="4"/>
</dbReference>
<dbReference type="InterPro" id="IPR000641">
    <property type="entry name" value="CbxX/CfxQ"/>
</dbReference>
<accession>A0A0U1MAV6</accession>
<dbReference type="CDD" id="cd00009">
    <property type="entry name" value="AAA"/>
    <property type="match status" value="3"/>
</dbReference>
<keyword evidence="4" id="KW-0067">ATP-binding</keyword>
<dbReference type="InterPro" id="IPR003593">
    <property type="entry name" value="AAA+_ATPase"/>
</dbReference>
<evidence type="ECO:0000256" key="5">
    <source>
        <dbReference type="SAM" id="Coils"/>
    </source>
</evidence>
<evidence type="ECO:0000256" key="3">
    <source>
        <dbReference type="ARBA" id="ARBA00022806"/>
    </source>
</evidence>
<sequence length="2332" mass="262348">MSANTRLDRLAKYLGAVLHGRQEVKNLSDFKRFIEAILNQQNPSVTIERLATSPSALSALHSGLRFNLTPAFINEYTSKFIKFLNNRDVKSLCNGLFQQQLLQVILEPRSLWIALVDAFHTRTLDEDAIPTFCWLVTEILSLPAVYAVDITADVRTIINDDLIISSSSASLRNLGHKMKYLLEMKSSASTLLSSEHTPGGRHDNDFSDFRKIAILPTADEMDCTETPFYRRVDEISQLSGNRRIAAHVDNQFRLLREDMLSGLRDDIQVARGTKKGRRSALRLKGLSLARISCVSADLKYLHPCTVGVTAKSGLNKLDSLSKENKKTYLKQNPDFIRHHAFGCFLRDMEIVAFATIERSMDDLICTPPIVMLRIAEGEALKKCIIFLKLYDDVEFLVVDSPTFAYEPILKCLQERTDFPLTEELFLYEKDEPANESSLAPWAVIQELKEEYRRDVQHILQTSRPITLDSSQLDSLLKGLTQRLSLIQGPPGTGKSFIGALLAKVLHDHTNDKILVMCYTNHALDQFLEDLLDIGIDGSHIVRLGSKSTPRTQSLSLKEQKINWKRPQTTWNTINSLRIEGDELQNSLNESFTAYQTVVTHSSAILEYLEFEEPAYFEAFTVPEDDGMNVVGKDGKVVDKDYLYHRWVRGQSPEPFSNMLPAQCRGIWAAEQRLRDEKVQSWKRALLTEQAASLAVQIKLFDKCQEKLSGTLGERTREILKRKQIIGCTTTAAAMYSEDIRNASPGIVLLEEAGEILESHVLTAISPQTKHLVMIGDHLQLRPKVNSYALSLEKGDGYDLNVSLFERLIHQGYPHTTLLKQHRMCPEISSLVRSLTYPGLEDDDKTRNRPDPRGLCDRVIFFNHSNNEESFAGISDRRDEGAKQSKKNIFEAETVLKVVKYLGQQGYGTDKLVVLTPYLGQLSLLRQTLSKQNDPVLNDLDSYDLVQAGLLSQASANHSKRSIKLSTIDNYQGEESDIVIASLTRSNEKGDIGFMAAAERLNVLLSRARNILIIVGNSKTFVSSQKGRNTWRPLIDQLKANGHLYDGLPVRCEQHPDKTGILRTKDDFETESPDGGCAAPCGVKLSCGIHECPSKCHQLVDHSKMLCTKIVKWNCPRGHTLSVPCSTIKGACRFCTQEDVIRERKRERDQKLETERQKKQAAYAQELAELQDEASHLRRLRGNALVEAEQAKVIKQYRDEIEALKSPAKPGGNVASAQSVGERATKPVSHELITAEKSKEYTRPPNDEPRKQIKVPDAMPTQAISEAKAEWNYQKAYHNSQSPEIDQLMDMVGLESVKKNFLEIKQKVDLTIRQNIDLSSERYGTVLLGNPGTGKTTVARLYAKFLMTVGIIPGSKFIETTGSRLSNEGVLRFQKTIESLLKDGGGAVFIDEAYQLVQANSSGGGQVLDFLLAEVENLTGKIVFILAGYQRQMEQFFAHNPGLPSRFPHELKFEDFNDTELMLILQRWIEKTYKKRMKIDGGSGGIYCRIVARRIGRGRGSDGFANARAVENTVTKITERQAKRVARERRHGSGIVDDFFLDKQDMIGPDPSQTIKSSKAWQKLQGLIGLTEVKKTVEALMGTIQYNYRRELSEQPLAEYSLNKVFLGSPGTGKTSVAKIYGQILVDIGLLSNGEVIVKNPSDFVGSVIGESEKNTKGILAATLGKVLVIDEAYGLFAGGTSDSIGARSDLYRSAVVDTIVAEVQSTPGDDRCVLLLGYKDQMQEMFQNVNPGLSRRFPIDQAFVFEDFTQMELDRILDVKLSEQGYEVTNRARRVVLEMLERARKRLHFGNAGEIDNLLNAAKMHHQRRLSVKDPKTSVPDSILDAVDFDENYDRAEGSNSSILKLFEGVIGCENVTSKLEGYQQMVKNLKKLNIDPLQQVPFNFVFRGPPGTGKTSTARKMGQVYYDMGLLDSTEVIETSATDLVGQYVGQTGPKTQHLLERSLGKVLFIDEAYRLAEGHFAKEAMDELVDGITKPRFARKLIIILAGYDADINRLMSINPGLTSRFSESLQFEPLSPEKCTRLLKELLAKKKRDLLEHSQKKFDISCVQCPEPNLSKEMTQGFDTLSKTASWANARDVETLATAIFGKTVTMIQDTSTGEIVLSRDSVIGEIQNMITERNSRDNFQPQHPLTNDNRSPSFSVPLRTQNTKQSMIDTQSQNAMSNTVSNAKFNKVVQSDITEQKVVDKRDDGVADDIWAQLERDKAVEDAKEKEYLRVTHDEQEQKRELQKLQDEENTSAREADEDKRREASNRYEQERLRHELERRMKEVIARDLEKKRKALVEARRREQANQAKLRQMGVCIMGYRWIKQSGGYRCAGGSHWVSDAQLH</sequence>
<dbReference type="GO" id="GO:0004386">
    <property type="term" value="F:helicase activity"/>
    <property type="evidence" value="ECO:0007669"/>
    <property type="project" value="InterPro"/>
</dbReference>
<dbReference type="FunFam" id="1.10.8.60:FF:000160">
    <property type="entry name" value="WGS project CABT00000000 data, contig 2.55"/>
    <property type="match status" value="1"/>
</dbReference>
<dbReference type="PANTHER" id="PTHR43392:SF2">
    <property type="entry name" value="AAA-TYPE ATPASE FAMILY PROTEIN _ ANKYRIN REPEAT FAMILY PROTEIN"/>
    <property type="match status" value="1"/>
</dbReference>
<dbReference type="CDD" id="cd18808">
    <property type="entry name" value="SF1_C_Upf1"/>
    <property type="match status" value="1"/>
</dbReference>
<dbReference type="GO" id="GO:0005524">
    <property type="term" value="F:ATP binding"/>
    <property type="evidence" value="ECO:0007669"/>
    <property type="project" value="UniProtKB-KW"/>
</dbReference>
<dbReference type="InterPro" id="IPR047187">
    <property type="entry name" value="SF1_C_Upf1"/>
</dbReference>
<evidence type="ECO:0000313" key="9">
    <source>
        <dbReference type="Proteomes" id="UP000054383"/>
    </source>
</evidence>
<dbReference type="STRING" id="28573.A0A0U1MAV6"/>
<comment type="similarity">
    <text evidence="1">Belongs to the CbxX/CfxQ family.</text>
</comment>
<evidence type="ECO:0000259" key="7">
    <source>
        <dbReference type="SMART" id="SM00382"/>
    </source>
</evidence>
<keyword evidence="3" id="KW-0347">Helicase</keyword>
<evidence type="ECO:0000256" key="4">
    <source>
        <dbReference type="ARBA" id="ARBA00022840"/>
    </source>
</evidence>
<feature type="domain" description="AAA+ ATPase" evidence="7">
    <location>
        <begin position="1881"/>
        <end position="2018"/>
    </location>
</feature>